<evidence type="ECO:0000313" key="3">
    <source>
        <dbReference type="EMBL" id="QIT43067.1"/>
    </source>
</evidence>
<reference evidence="3 5" key="2">
    <citation type="submission" date="2020-03" db="EMBL/GenBank/DDBJ databases">
        <title>Is there a link between lipid content and antibiotic production in Streptomyces?</title>
        <authorList>
            <person name="David M."/>
            <person name="Lejeune C."/>
            <person name="Abreu S."/>
            <person name="Thibessard A."/>
            <person name="Leblond P."/>
            <person name="Chaminade P."/>
            <person name="Virolle M.-J."/>
        </authorList>
    </citation>
    <scope>NUCLEOTIDE SEQUENCE [LARGE SCALE GENOMIC DNA]</scope>
    <source>
        <strain evidence="3 5">DSM 41481</strain>
    </source>
</reference>
<reference evidence="2 4" key="1">
    <citation type="submission" date="2015-07" db="EMBL/GenBank/DDBJ databases">
        <title>Draft Genome Sequence of Streptomyces antibioticus, IMRU 3720 reveals insights in the evolution of actinomycin biosynthetic gene clusters in Streptomyces.</title>
        <authorList>
            <person name="Crnovcic I."/>
            <person name="Ruckert C."/>
            <person name="Kalinowksi J."/>
            <person name="Keller U."/>
        </authorList>
    </citation>
    <scope>NUCLEOTIDE SEQUENCE [LARGE SCALE GENOMIC DNA]</scope>
    <source>
        <strain evidence="2 4">DSM 41481</strain>
    </source>
</reference>
<dbReference type="Proteomes" id="UP000502504">
    <property type="component" value="Chromosome"/>
</dbReference>
<feature type="transmembrane region" description="Helical" evidence="1">
    <location>
        <begin position="238"/>
        <end position="258"/>
    </location>
</feature>
<evidence type="ECO:0000256" key="1">
    <source>
        <dbReference type="SAM" id="Phobius"/>
    </source>
</evidence>
<dbReference type="AlphaFoldDB" id="A0AAE6Y628"/>
<keyword evidence="1" id="KW-1133">Transmembrane helix</keyword>
<accession>A0AAE6Y628</accession>
<feature type="transmembrane region" description="Helical" evidence="1">
    <location>
        <begin position="61"/>
        <end position="86"/>
    </location>
</feature>
<name>A0AAE6Y628_STRAT</name>
<organism evidence="3 5">
    <name type="scientific">Streptomyces antibioticus</name>
    <dbReference type="NCBI Taxonomy" id="1890"/>
    <lineage>
        <taxon>Bacteria</taxon>
        <taxon>Bacillati</taxon>
        <taxon>Actinomycetota</taxon>
        <taxon>Actinomycetes</taxon>
        <taxon>Kitasatosporales</taxon>
        <taxon>Streptomycetaceae</taxon>
        <taxon>Streptomyces</taxon>
    </lineage>
</organism>
<keyword evidence="4" id="KW-1185">Reference proteome</keyword>
<gene>
    <name evidence="2" type="ORF">AFM16_05545</name>
    <name evidence="3" type="ORF">HCX60_05665</name>
</gene>
<dbReference type="RefSeq" id="WP_053625546.1">
    <property type="nucleotide sequence ID" value="NZ_CM007717.1"/>
</dbReference>
<dbReference type="EMBL" id="CP050692">
    <property type="protein sequence ID" value="QIT43067.1"/>
    <property type="molecule type" value="Genomic_DNA"/>
</dbReference>
<feature type="transmembrane region" description="Helical" evidence="1">
    <location>
        <begin position="23"/>
        <end position="41"/>
    </location>
</feature>
<evidence type="ECO:0000313" key="5">
    <source>
        <dbReference type="Proteomes" id="UP000502504"/>
    </source>
</evidence>
<feature type="transmembrane region" description="Helical" evidence="1">
    <location>
        <begin position="193"/>
        <end position="226"/>
    </location>
</feature>
<keyword evidence="1" id="KW-0472">Membrane</keyword>
<dbReference type="Pfam" id="PF09948">
    <property type="entry name" value="PpoB2"/>
    <property type="match status" value="1"/>
</dbReference>
<dbReference type="EMBL" id="LHQL01000005">
    <property type="protein sequence ID" value="OOQ54056.1"/>
    <property type="molecule type" value="Genomic_DNA"/>
</dbReference>
<evidence type="ECO:0000313" key="2">
    <source>
        <dbReference type="EMBL" id="OOQ54056.1"/>
    </source>
</evidence>
<dbReference type="Proteomes" id="UP000190306">
    <property type="component" value="Chromosome"/>
</dbReference>
<proteinExistence type="predicted"/>
<feature type="transmembrane region" description="Helical" evidence="1">
    <location>
        <begin position="106"/>
        <end position="131"/>
    </location>
</feature>
<keyword evidence="1" id="KW-0812">Transmembrane</keyword>
<protein>
    <submittedName>
        <fullName evidence="3">DUF2182 domain-containing protein</fullName>
    </submittedName>
</protein>
<sequence>MPHLRLAPPAPTRPGVLLPARDLAIAWFLMVLLAALAWVLTVGQSRHMGMEPGTMGLALPLFLLLWVVMMAAMMLPSVAPVAITWVRGINRRSAGPARALRIAEFVSGYLLAWTAFGLLAYGALAVTGHLVDRDPAAGRWIGAAVFLLAAAQQFGPLKRVCLRHCRNPMFQLLQYSRFRPWAKDLRVGVHHGLYCVGCCWGLMIVLIPLGVMNVAAMAALAAVIFLEKLWRQGPWLTWAVGLAFLVLAVLAPFQDWLLPGLDTSGPPMGQMTGWTG</sequence>
<dbReference type="InterPro" id="IPR018688">
    <property type="entry name" value="PpoB2-like"/>
</dbReference>
<evidence type="ECO:0000313" key="4">
    <source>
        <dbReference type="Proteomes" id="UP000190306"/>
    </source>
</evidence>